<dbReference type="AlphaFoldDB" id="A0A229NYV7"/>
<feature type="transmembrane region" description="Helical" evidence="1">
    <location>
        <begin position="57"/>
        <end position="77"/>
    </location>
</feature>
<reference evidence="2 3" key="1">
    <citation type="submission" date="2017-07" db="EMBL/GenBank/DDBJ databases">
        <title>Paenibacillus herberti R33 genome sequencing and assembly.</title>
        <authorList>
            <person name="Su W."/>
        </authorList>
    </citation>
    <scope>NUCLEOTIDE SEQUENCE [LARGE SCALE GENOMIC DNA]</scope>
    <source>
        <strain evidence="2 3">R33</strain>
    </source>
</reference>
<proteinExistence type="predicted"/>
<gene>
    <name evidence="2" type="ORF">CGZ75_18975</name>
</gene>
<protein>
    <submittedName>
        <fullName evidence="2">Uncharacterized protein</fullName>
    </submittedName>
</protein>
<organism evidence="2 3">
    <name type="scientific">Paenibacillus herberti</name>
    <dbReference type="NCBI Taxonomy" id="1619309"/>
    <lineage>
        <taxon>Bacteria</taxon>
        <taxon>Bacillati</taxon>
        <taxon>Bacillota</taxon>
        <taxon>Bacilli</taxon>
        <taxon>Bacillales</taxon>
        <taxon>Paenibacillaceae</taxon>
        <taxon>Paenibacillus</taxon>
    </lineage>
</organism>
<accession>A0A229NYV7</accession>
<dbReference type="RefSeq" id="WP_089525761.1">
    <property type="nucleotide sequence ID" value="NZ_NMUQ01000002.1"/>
</dbReference>
<name>A0A229NYV7_9BACL</name>
<comment type="caution">
    <text evidence="2">The sequence shown here is derived from an EMBL/GenBank/DDBJ whole genome shotgun (WGS) entry which is preliminary data.</text>
</comment>
<evidence type="ECO:0000256" key="1">
    <source>
        <dbReference type="SAM" id="Phobius"/>
    </source>
</evidence>
<feature type="transmembrane region" description="Helical" evidence="1">
    <location>
        <begin position="84"/>
        <end position="105"/>
    </location>
</feature>
<evidence type="ECO:0000313" key="3">
    <source>
        <dbReference type="Proteomes" id="UP000215145"/>
    </source>
</evidence>
<evidence type="ECO:0000313" key="2">
    <source>
        <dbReference type="EMBL" id="OXM14944.1"/>
    </source>
</evidence>
<keyword evidence="3" id="KW-1185">Reference proteome</keyword>
<feature type="transmembrane region" description="Helical" evidence="1">
    <location>
        <begin position="6"/>
        <end position="26"/>
    </location>
</feature>
<keyword evidence="1" id="KW-0812">Transmembrane</keyword>
<keyword evidence="1" id="KW-1133">Transmembrane helix</keyword>
<feature type="transmembrane region" description="Helical" evidence="1">
    <location>
        <begin position="198"/>
        <end position="215"/>
    </location>
</feature>
<feature type="transmembrane region" description="Helical" evidence="1">
    <location>
        <begin position="172"/>
        <end position="192"/>
    </location>
</feature>
<dbReference type="Proteomes" id="UP000215145">
    <property type="component" value="Unassembled WGS sequence"/>
</dbReference>
<keyword evidence="1" id="KW-0472">Membrane</keyword>
<feature type="transmembrane region" description="Helical" evidence="1">
    <location>
        <begin position="125"/>
        <end position="145"/>
    </location>
</feature>
<feature type="transmembrane region" description="Helical" evidence="1">
    <location>
        <begin position="33"/>
        <end position="51"/>
    </location>
</feature>
<dbReference type="OrthoDB" id="2475091at2"/>
<dbReference type="EMBL" id="NMUQ01000002">
    <property type="protein sequence ID" value="OXM14944.1"/>
    <property type="molecule type" value="Genomic_DNA"/>
</dbReference>
<sequence length="240" mass="27363">MISHLIYILLGLFDALATWVLAFSLFRIPIFRHWVVLLGSSVAITFVSYFNRMVMNWSIFDLPTHFIIFTLTAVFILKFRLFWAMLVISSGYMLFLPLQFTLYILLTKLDFLPSSTVTDNTGLIFLLQILTDSFAFLFGIVMFLANKGFRFIPVAPHNFSEKLHYLSPKYEVLFIALATGIINIAFSLFLTLNGWITFSYACSVIAMGSMLYLFYQNEKKGLGEGPDDAGAIVDNMRSKN</sequence>